<dbReference type="Proteomes" id="UP000827441">
    <property type="component" value="Segment"/>
</dbReference>
<proteinExistence type="predicted"/>
<protein>
    <submittedName>
        <fullName evidence="1">Nuclear pore complex-like protein</fullName>
    </submittedName>
</protein>
<keyword evidence="2" id="KW-1185">Reference proteome</keyword>
<gene>
    <name evidence="1" type="primary">gp_23152</name>
</gene>
<dbReference type="GeneID" id="75690857"/>
<dbReference type="EMBL" id="MZ130487">
    <property type="protein sequence ID" value="QWM90219.1"/>
    <property type="molecule type" value="Genomic_DNA"/>
</dbReference>
<sequence length="105" mass="12369">MKVNFRGVLIALLFLLLIVTNVIQCNEEERIYTNNIPYHTLDSFNRVISALEEYAIKQEHIIDSLKANTNKTIIKYEKDIENFSDVYIISDDSITRYIRQRIESL</sequence>
<dbReference type="RefSeq" id="YP_010359791.1">
    <property type="nucleotide sequence ID" value="NC_062777.1"/>
</dbReference>
<organism evidence="1 2">
    <name type="scientific">uncultured phage cr25_1</name>
    <dbReference type="NCBI Taxonomy" id="2986395"/>
    <lineage>
        <taxon>Viruses</taxon>
        <taxon>Duplodnaviria</taxon>
        <taxon>Heunggongvirae</taxon>
        <taxon>Uroviricota</taxon>
        <taxon>Caudoviricetes</taxon>
        <taxon>Crassvirales</taxon>
        <taxon>Crevaviridae</taxon>
        <taxon>Coarsevirinae</taxon>
        <taxon>Junduvirus</taxon>
        <taxon>Junduvirus copri</taxon>
    </lineage>
</organism>
<dbReference type="KEGG" id="vg:75690857"/>
<reference evidence="1 2" key="1">
    <citation type="submission" date="2021-04" db="EMBL/GenBank/DDBJ databases">
        <authorList>
            <person name="Shkoporov A.N."/>
            <person name="Stockdale S.R."/>
            <person name="Guerin E."/>
            <person name="Ross R.P."/>
            <person name="Hill C."/>
        </authorList>
    </citation>
    <scope>NUCLEOTIDE SEQUENCE [LARGE SCALE GENOMIC DNA]</scope>
    <source>
        <strain evidence="2">cr25_1</strain>
    </source>
</reference>
<accession>A0AAE7V2X5</accession>
<evidence type="ECO:0000313" key="1">
    <source>
        <dbReference type="EMBL" id="QWM90219.1"/>
    </source>
</evidence>
<name>A0AAE7V2X5_9CAUD</name>
<evidence type="ECO:0000313" key="2">
    <source>
        <dbReference type="Proteomes" id="UP000827441"/>
    </source>
</evidence>